<dbReference type="AlphaFoldDB" id="F4S6D1"/>
<feature type="region of interest" description="Disordered" evidence="1">
    <location>
        <begin position="363"/>
        <end position="443"/>
    </location>
</feature>
<protein>
    <submittedName>
        <fullName evidence="2">Uncharacterized protein</fullName>
    </submittedName>
</protein>
<dbReference type="EMBL" id="GL883154">
    <property type="protein sequence ID" value="EGF99817.1"/>
    <property type="molecule type" value="Genomic_DNA"/>
</dbReference>
<organism evidence="3">
    <name type="scientific">Melampsora larici-populina (strain 98AG31 / pathotype 3-4-7)</name>
    <name type="common">Poplar leaf rust fungus</name>
    <dbReference type="NCBI Taxonomy" id="747676"/>
    <lineage>
        <taxon>Eukaryota</taxon>
        <taxon>Fungi</taxon>
        <taxon>Dikarya</taxon>
        <taxon>Basidiomycota</taxon>
        <taxon>Pucciniomycotina</taxon>
        <taxon>Pucciniomycetes</taxon>
        <taxon>Pucciniales</taxon>
        <taxon>Melampsoraceae</taxon>
        <taxon>Melampsora</taxon>
    </lineage>
</organism>
<evidence type="ECO:0000313" key="2">
    <source>
        <dbReference type="EMBL" id="EGF99817.1"/>
    </source>
</evidence>
<gene>
    <name evidence="2" type="ORF">MELLADRAFT_94090</name>
</gene>
<dbReference type="RefSeq" id="XP_007416923.1">
    <property type="nucleotide sequence ID" value="XM_007416861.1"/>
</dbReference>
<evidence type="ECO:0000256" key="1">
    <source>
        <dbReference type="SAM" id="MobiDB-lite"/>
    </source>
</evidence>
<sequence length="443" mass="50070">MVALMAGVPEVVIWNLVGLGSKKAKGNPWIRFLAFCVKCLGDKLPDRDNKDGWVDRNQDMANKWHNMSDDERKVFTDPFFFALAGLPDYSKAMEEATHSDANDEEIDGVNVQYCDESTKAPQVYQLSDEDKQRYQPLFDKLVNIDKLHLCHGKPEPTASVATLQKRSLLAVQKAHQDFAVTCQQNHVSYYLTTASCGGVEGWSRTFSNDTDFAKWALTKVHVPSTFKDYVHGKDAAQTVEKKAVQPSDERKSRLCSLLNGLICRTRSPSPLFSFYSDTAQLLICTFLLFIAAQVPEEDTFPKDFDPATTLMKRWNLRIVQKPGSVLTSEALKTGHRKATDAIIRAWTKDIESNNFILEKIKITEAEQEETEPETRDQSQDNRDLSQTNRDNNSQANQTKSQAGKRSKPQDGQSRKKRVIRDTDSEEDDEDDTSEEEEDLPTGS</sequence>
<keyword evidence="3" id="KW-1185">Reference proteome</keyword>
<dbReference type="Proteomes" id="UP000001072">
    <property type="component" value="Unassembled WGS sequence"/>
</dbReference>
<dbReference type="InParanoid" id="F4S6D1"/>
<dbReference type="HOGENOM" id="CLU_025212_3_1_1"/>
<dbReference type="VEuPathDB" id="FungiDB:MELLADRAFT_94090"/>
<proteinExistence type="predicted"/>
<feature type="compositionally biased region" description="Basic and acidic residues" evidence="1">
    <location>
        <begin position="372"/>
        <end position="383"/>
    </location>
</feature>
<dbReference type="KEGG" id="mlr:MELLADRAFT_94090"/>
<accession>F4S6D1</accession>
<dbReference type="GeneID" id="18936777"/>
<feature type="compositionally biased region" description="Acidic residues" evidence="1">
    <location>
        <begin position="423"/>
        <end position="443"/>
    </location>
</feature>
<evidence type="ECO:0000313" key="3">
    <source>
        <dbReference type="Proteomes" id="UP000001072"/>
    </source>
</evidence>
<feature type="compositionally biased region" description="Polar residues" evidence="1">
    <location>
        <begin position="384"/>
        <end position="403"/>
    </location>
</feature>
<reference evidence="3" key="1">
    <citation type="journal article" date="2011" name="Proc. Natl. Acad. Sci. U.S.A.">
        <title>Obligate biotrophy features unraveled by the genomic analysis of rust fungi.</title>
        <authorList>
            <person name="Duplessis S."/>
            <person name="Cuomo C.A."/>
            <person name="Lin Y.-C."/>
            <person name="Aerts A."/>
            <person name="Tisserant E."/>
            <person name="Veneault-Fourrey C."/>
            <person name="Joly D.L."/>
            <person name="Hacquard S."/>
            <person name="Amselem J."/>
            <person name="Cantarel B.L."/>
            <person name="Chiu R."/>
            <person name="Coutinho P.M."/>
            <person name="Feau N."/>
            <person name="Field M."/>
            <person name="Frey P."/>
            <person name="Gelhaye E."/>
            <person name="Goldberg J."/>
            <person name="Grabherr M.G."/>
            <person name="Kodira C.D."/>
            <person name="Kohler A."/>
            <person name="Kuees U."/>
            <person name="Lindquist E.A."/>
            <person name="Lucas S.M."/>
            <person name="Mago R."/>
            <person name="Mauceli E."/>
            <person name="Morin E."/>
            <person name="Murat C."/>
            <person name="Pangilinan J.L."/>
            <person name="Park R."/>
            <person name="Pearson M."/>
            <person name="Quesneville H."/>
            <person name="Rouhier N."/>
            <person name="Sakthikumar S."/>
            <person name="Salamov A.A."/>
            <person name="Schmutz J."/>
            <person name="Selles B."/>
            <person name="Shapiro H."/>
            <person name="Tanguay P."/>
            <person name="Tuskan G.A."/>
            <person name="Henrissat B."/>
            <person name="Van de Peer Y."/>
            <person name="Rouze P."/>
            <person name="Ellis J.G."/>
            <person name="Dodds P.N."/>
            <person name="Schein J.E."/>
            <person name="Zhong S."/>
            <person name="Hamelin R.C."/>
            <person name="Grigoriev I.V."/>
            <person name="Szabo L.J."/>
            <person name="Martin F."/>
        </authorList>
    </citation>
    <scope>NUCLEOTIDE SEQUENCE [LARGE SCALE GENOMIC DNA]</scope>
    <source>
        <strain evidence="3">98AG31 / pathotype 3-4-7</strain>
    </source>
</reference>
<name>F4S6D1_MELLP</name>